<gene>
    <name evidence="2" type="ORF">GCM10009105_00920</name>
</gene>
<keyword evidence="1" id="KW-0732">Signal</keyword>
<accession>A0ABN1IBB2</accession>
<evidence type="ECO:0000256" key="1">
    <source>
        <dbReference type="SAM" id="SignalP"/>
    </source>
</evidence>
<name>A0ABN1IBB2_9GAMM</name>
<organism evidence="2 3">
    <name type="scientific">Dokdonella soli</name>
    <dbReference type="NCBI Taxonomy" id="529810"/>
    <lineage>
        <taxon>Bacteria</taxon>
        <taxon>Pseudomonadati</taxon>
        <taxon>Pseudomonadota</taxon>
        <taxon>Gammaproteobacteria</taxon>
        <taxon>Lysobacterales</taxon>
        <taxon>Rhodanobacteraceae</taxon>
        <taxon>Dokdonella</taxon>
    </lineage>
</organism>
<sequence length="154" mass="17487">MRSRVRFSLFGLLIAAGLALAPSAFARGHWSVGINLGFPGVSLGYASGCHHCGWGGYYGGYAQYYAPAYYAPAYYAPAYYAPAYYAPGYYDYGYAAPVYYSAPAYGAVYYDAPVRTYYSGRYYDRGDRSYRGRDRDRDYGHRASYYDRDGYYRR</sequence>
<protein>
    <submittedName>
        <fullName evidence="2">Uncharacterized protein</fullName>
    </submittedName>
</protein>
<feature type="signal peptide" evidence="1">
    <location>
        <begin position="1"/>
        <end position="26"/>
    </location>
</feature>
<feature type="chain" id="PRO_5046215155" evidence="1">
    <location>
        <begin position="27"/>
        <end position="154"/>
    </location>
</feature>
<comment type="caution">
    <text evidence="2">The sequence shown here is derived from an EMBL/GenBank/DDBJ whole genome shotgun (WGS) entry which is preliminary data.</text>
</comment>
<evidence type="ECO:0000313" key="3">
    <source>
        <dbReference type="Proteomes" id="UP001501523"/>
    </source>
</evidence>
<proteinExistence type="predicted"/>
<evidence type="ECO:0000313" key="2">
    <source>
        <dbReference type="EMBL" id="GAA0704231.1"/>
    </source>
</evidence>
<dbReference type="EMBL" id="BAAAEU010000001">
    <property type="protein sequence ID" value="GAA0704231.1"/>
    <property type="molecule type" value="Genomic_DNA"/>
</dbReference>
<dbReference type="RefSeq" id="WP_343786018.1">
    <property type="nucleotide sequence ID" value="NZ_BAAAEU010000001.1"/>
</dbReference>
<reference evidence="2 3" key="1">
    <citation type="journal article" date="2019" name="Int. J. Syst. Evol. Microbiol.">
        <title>The Global Catalogue of Microorganisms (GCM) 10K type strain sequencing project: providing services to taxonomists for standard genome sequencing and annotation.</title>
        <authorList>
            <consortium name="The Broad Institute Genomics Platform"/>
            <consortium name="The Broad Institute Genome Sequencing Center for Infectious Disease"/>
            <person name="Wu L."/>
            <person name="Ma J."/>
        </authorList>
    </citation>
    <scope>NUCLEOTIDE SEQUENCE [LARGE SCALE GENOMIC DNA]</scope>
    <source>
        <strain evidence="2 3">JCM 15421</strain>
    </source>
</reference>
<dbReference type="Proteomes" id="UP001501523">
    <property type="component" value="Unassembled WGS sequence"/>
</dbReference>
<keyword evidence="3" id="KW-1185">Reference proteome</keyword>